<dbReference type="eggNOG" id="KOG0017">
    <property type="taxonomic scope" value="Eukaryota"/>
</dbReference>
<feature type="compositionally biased region" description="Acidic residues" evidence="1">
    <location>
        <begin position="22"/>
        <end position="31"/>
    </location>
</feature>
<feature type="compositionally biased region" description="Basic and acidic residues" evidence="1">
    <location>
        <begin position="32"/>
        <end position="46"/>
    </location>
</feature>
<dbReference type="AlphaFoldDB" id="A0A1U7VA02"/>
<protein>
    <submittedName>
        <fullName evidence="3">Uncharacterized protein LOC104211709</fullName>
    </submittedName>
</protein>
<feature type="region of interest" description="Disordered" evidence="1">
    <location>
        <begin position="15"/>
        <end position="46"/>
    </location>
</feature>
<dbReference type="PANTHER" id="PTHR33067:SF9">
    <property type="entry name" value="RNA-DIRECTED DNA POLYMERASE"/>
    <property type="match status" value="1"/>
</dbReference>
<evidence type="ECO:0000256" key="1">
    <source>
        <dbReference type="SAM" id="MobiDB-lite"/>
    </source>
</evidence>
<reference evidence="3" key="2">
    <citation type="submission" date="2025-08" db="UniProtKB">
        <authorList>
            <consortium name="RefSeq"/>
        </authorList>
    </citation>
    <scope>IDENTIFICATION</scope>
    <source>
        <tissue evidence="3">Leaf</tissue>
    </source>
</reference>
<organism evidence="2 3">
    <name type="scientific">Nicotiana sylvestris</name>
    <name type="common">Wood tobacco</name>
    <name type="synonym">South American tobacco</name>
    <dbReference type="NCBI Taxonomy" id="4096"/>
    <lineage>
        <taxon>Eukaryota</taxon>
        <taxon>Viridiplantae</taxon>
        <taxon>Streptophyta</taxon>
        <taxon>Embryophyta</taxon>
        <taxon>Tracheophyta</taxon>
        <taxon>Spermatophyta</taxon>
        <taxon>Magnoliopsida</taxon>
        <taxon>eudicotyledons</taxon>
        <taxon>Gunneridae</taxon>
        <taxon>Pentapetalae</taxon>
        <taxon>asterids</taxon>
        <taxon>lamiids</taxon>
        <taxon>Solanales</taxon>
        <taxon>Solanaceae</taxon>
        <taxon>Nicotianoideae</taxon>
        <taxon>Nicotianeae</taxon>
        <taxon>Nicotiana</taxon>
    </lineage>
</organism>
<keyword evidence="2" id="KW-1185">Reference proteome</keyword>
<dbReference type="Gene3D" id="2.40.70.10">
    <property type="entry name" value="Acid Proteases"/>
    <property type="match status" value="1"/>
</dbReference>
<dbReference type="CDD" id="cd00303">
    <property type="entry name" value="retropepsin_like"/>
    <property type="match status" value="1"/>
</dbReference>
<reference evidence="2" key="1">
    <citation type="journal article" date="2013" name="Genome Biol.">
        <title>Reference genomes and transcriptomes of Nicotiana sylvestris and Nicotiana tomentosiformis.</title>
        <authorList>
            <person name="Sierro N."/>
            <person name="Battey J.N."/>
            <person name="Ouadi S."/>
            <person name="Bovet L."/>
            <person name="Goepfert S."/>
            <person name="Bakaher N."/>
            <person name="Peitsch M.C."/>
            <person name="Ivanov N.V."/>
        </authorList>
    </citation>
    <scope>NUCLEOTIDE SEQUENCE [LARGE SCALE GENOMIC DNA]</scope>
</reference>
<name>A0A1U7VA02_NICSY</name>
<dbReference type="Proteomes" id="UP000189701">
    <property type="component" value="Unplaced"/>
</dbReference>
<dbReference type="RefSeq" id="XP_009759104.1">
    <property type="nucleotide sequence ID" value="XM_009760802.1"/>
</dbReference>
<evidence type="ECO:0000313" key="2">
    <source>
        <dbReference type="Proteomes" id="UP000189701"/>
    </source>
</evidence>
<evidence type="ECO:0000313" key="3">
    <source>
        <dbReference type="RefSeq" id="XP_009759104.1"/>
    </source>
</evidence>
<dbReference type="PANTHER" id="PTHR33067">
    <property type="entry name" value="RNA-DIRECTED DNA POLYMERASE-RELATED"/>
    <property type="match status" value="1"/>
</dbReference>
<accession>A0A1U7VA02</accession>
<sequence>MRLVDDDQVVQDEIQNNVVQANDEDQIDSDDSFEKTQEEVNPSREHIDDIPEPVVQKAWASFPKPSPPYPQRLYKKNGGNQFKKFIQMMNILSINVPLVESLKQMPRVMQRYGTFTISCTIGSAEFAKALCDLGARINFMPYSIFKILGIGKPRPTYRRLQMVDRTMKRSLCVTEDVLVQVDKFILPADLVTVDCQVDFEVSIILGRHLLAKGKALCDVEAQELTFRVCDEQVVFHVCKSMRQPNNNEVCSFVDLVTDVIVDDTSATINVGEMLEAVLLNFDDDEVDGFIKCMNSLQGMRVVQLSSPETTIGS</sequence>
<proteinExistence type="predicted"/>
<gene>
    <name evidence="3" type="primary">LOC104211709</name>
</gene>
<dbReference type="InterPro" id="IPR021109">
    <property type="entry name" value="Peptidase_aspartic_dom_sf"/>
</dbReference>